<evidence type="ECO:0008006" key="4">
    <source>
        <dbReference type="Google" id="ProtNLM"/>
    </source>
</evidence>
<evidence type="ECO:0000313" key="3">
    <source>
        <dbReference type="Proteomes" id="UP000030655"/>
    </source>
</evidence>
<dbReference type="Proteomes" id="UP000030655">
    <property type="component" value="Unassembled WGS sequence"/>
</dbReference>
<gene>
    <name evidence="2" type="ORF">H312_00555</name>
</gene>
<dbReference type="InterPro" id="IPR035992">
    <property type="entry name" value="Ricin_B-like_lectins"/>
</dbReference>
<name>A0A059F4S6_9MICR</name>
<evidence type="ECO:0000256" key="1">
    <source>
        <dbReference type="SAM" id="SignalP"/>
    </source>
</evidence>
<accession>A0A059F4S6</accession>
<feature type="chain" id="PRO_5001577747" description="Ricin B lectin domain-containing protein" evidence="1">
    <location>
        <begin position="20"/>
        <end position="181"/>
    </location>
</feature>
<feature type="signal peptide" evidence="1">
    <location>
        <begin position="1"/>
        <end position="19"/>
    </location>
</feature>
<dbReference type="AlphaFoldDB" id="A0A059F4S6"/>
<dbReference type="VEuPathDB" id="MicrosporidiaDB:H312_00555"/>
<keyword evidence="1" id="KW-0732">Signal</keyword>
<dbReference type="OrthoDB" id="2196458at2759"/>
<dbReference type="CDD" id="cd00161">
    <property type="entry name" value="beta-trefoil_Ricin-like"/>
    <property type="match status" value="1"/>
</dbReference>
<sequence>MILTKYIITLSLFINYSISFVIQERSTGRYLSSKNMGVVALVEDIRQASPYIIRAVGNSPIDMAITDKKSKLALDFAADGPDLISFSYSSSTNQLFKLNLDENGYWQIIQGTKKYLYYDPETSKLKGGPYDVSKTVGFMLFADDGIGPFPVMKGAKLPSPIPPVYPEAPLLPENEPSFAPK</sequence>
<proteinExistence type="predicted"/>
<keyword evidence="3" id="KW-1185">Reference proteome</keyword>
<dbReference type="HOGENOM" id="CLU_1488663_0_0_1"/>
<dbReference type="EMBL" id="KK365133">
    <property type="protein sequence ID" value="KCZ82072.1"/>
    <property type="molecule type" value="Genomic_DNA"/>
</dbReference>
<dbReference type="SUPFAM" id="SSF50370">
    <property type="entry name" value="Ricin B-like lectins"/>
    <property type="match status" value="1"/>
</dbReference>
<reference evidence="2 3" key="2">
    <citation type="submission" date="2014-03" db="EMBL/GenBank/DDBJ databases">
        <title>The Genome Sequence of Anncaliia algerae insect isolate PRA339.</title>
        <authorList>
            <consortium name="The Broad Institute Genome Sequencing Platform"/>
            <consortium name="The Broad Institute Genome Sequencing Center for Infectious Disease"/>
            <person name="Cuomo C."/>
            <person name="Becnel J."/>
            <person name="Sanscrainte N."/>
            <person name="Walker B."/>
            <person name="Young S.K."/>
            <person name="Zeng Q."/>
            <person name="Gargeya S."/>
            <person name="Fitzgerald M."/>
            <person name="Haas B."/>
            <person name="Abouelleil A."/>
            <person name="Alvarado L."/>
            <person name="Arachchi H.M."/>
            <person name="Berlin A.M."/>
            <person name="Chapman S.B."/>
            <person name="Dewar J."/>
            <person name="Goldberg J."/>
            <person name="Griggs A."/>
            <person name="Gujja S."/>
            <person name="Hansen M."/>
            <person name="Howarth C."/>
            <person name="Imamovic A."/>
            <person name="Larimer J."/>
            <person name="McCowan C."/>
            <person name="Murphy C."/>
            <person name="Neiman D."/>
            <person name="Pearson M."/>
            <person name="Priest M."/>
            <person name="Roberts A."/>
            <person name="Saif S."/>
            <person name="Shea T."/>
            <person name="Sisk P."/>
            <person name="Sykes S."/>
            <person name="Wortman J."/>
            <person name="Nusbaum C."/>
            <person name="Birren B."/>
        </authorList>
    </citation>
    <scope>NUCLEOTIDE SEQUENCE [LARGE SCALE GENOMIC DNA]</scope>
    <source>
        <strain evidence="2 3">PRA339</strain>
    </source>
</reference>
<protein>
    <recommendedName>
        <fullName evidence="4">Ricin B lectin domain-containing protein</fullName>
    </recommendedName>
</protein>
<reference evidence="3" key="1">
    <citation type="submission" date="2013-02" db="EMBL/GenBank/DDBJ databases">
        <authorList>
            <consortium name="The Broad Institute Genome Sequencing Platform"/>
            <person name="Cuomo C."/>
            <person name="Becnel J."/>
            <person name="Sanscrainte N."/>
            <person name="Walker B."/>
            <person name="Young S.K."/>
            <person name="Zeng Q."/>
            <person name="Gargeya S."/>
            <person name="Fitzgerald M."/>
            <person name="Haas B."/>
            <person name="Abouelleil A."/>
            <person name="Alvarado L."/>
            <person name="Arachchi H.M."/>
            <person name="Berlin A.M."/>
            <person name="Chapman S.B."/>
            <person name="Dewar J."/>
            <person name="Goldberg J."/>
            <person name="Griggs A."/>
            <person name="Gujja S."/>
            <person name="Hansen M."/>
            <person name="Howarth C."/>
            <person name="Imamovic A."/>
            <person name="Larimer J."/>
            <person name="McCowan C."/>
            <person name="Murphy C."/>
            <person name="Neiman D."/>
            <person name="Pearson M."/>
            <person name="Priest M."/>
            <person name="Roberts A."/>
            <person name="Saif S."/>
            <person name="Shea T."/>
            <person name="Sisk P."/>
            <person name="Sykes S."/>
            <person name="Wortman J."/>
            <person name="Nusbaum C."/>
            <person name="Birren B."/>
        </authorList>
    </citation>
    <scope>NUCLEOTIDE SEQUENCE [LARGE SCALE GENOMIC DNA]</scope>
    <source>
        <strain evidence="3">PRA339</strain>
    </source>
</reference>
<evidence type="ECO:0000313" key="2">
    <source>
        <dbReference type="EMBL" id="KCZ82072.1"/>
    </source>
</evidence>
<organism evidence="2 3">
    <name type="scientific">Anncaliia algerae PRA339</name>
    <dbReference type="NCBI Taxonomy" id="1288291"/>
    <lineage>
        <taxon>Eukaryota</taxon>
        <taxon>Fungi</taxon>
        <taxon>Fungi incertae sedis</taxon>
        <taxon>Microsporidia</taxon>
        <taxon>Tubulinosematoidea</taxon>
        <taxon>Tubulinosematidae</taxon>
        <taxon>Anncaliia</taxon>
    </lineage>
</organism>